<proteinExistence type="predicted"/>
<name>A0A0L0FVH7_9EUKA</name>
<dbReference type="AlphaFoldDB" id="A0A0L0FVH7"/>
<dbReference type="GeneID" id="25907300"/>
<sequence>MPAGGPFVYNSTRGRWFIADRQSDVVHEHFRYRTRGYWELRRCSIEAVAAYCPAPVYPEGPPSMFGAPVLDGRVPHRLLGLPQKTTWAQVCADIRLLADRKGKVEHIMLLRVLTDPSVRDPLCSVYNHELVTLGC</sequence>
<dbReference type="RefSeq" id="XP_014154757.1">
    <property type="nucleotide sequence ID" value="XM_014299282.1"/>
</dbReference>
<organism evidence="1 2">
    <name type="scientific">Sphaeroforma arctica JP610</name>
    <dbReference type="NCBI Taxonomy" id="667725"/>
    <lineage>
        <taxon>Eukaryota</taxon>
        <taxon>Ichthyosporea</taxon>
        <taxon>Ichthyophonida</taxon>
        <taxon>Sphaeroforma</taxon>
    </lineage>
</organism>
<feature type="non-terminal residue" evidence="1">
    <location>
        <position position="135"/>
    </location>
</feature>
<dbReference type="EMBL" id="KQ242098">
    <property type="protein sequence ID" value="KNC80855.1"/>
    <property type="molecule type" value="Genomic_DNA"/>
</dbReference>
<evidence type="ECO:0000313" key="1">
    <source>
        <dbReference type="EMBL" id="KNC80855.1"/>
    </source>
</evidence>
<keyword evidence="2" id="KW-1185">Reference proteome</keyword>
<accession>A0A0L0FVH7</accession>
<reference evidence="1 2" key="1">
    <citation type="submission" date="2011-02" db="EMBL/GenBank/DDBJ databases">
        <title>The Genome Sequence of Sphaeroforma arctica JP610.</title>
        <authorList>
            <consortium name="The Broad Institute Genome Sequencing Platform"/>
            <person name="Russ C."/>
            <person name="Cuomo C."/>
            <person name="Young S.K."/>
            <person name="Zeng Q."/>
            <person name="Gargeya S."/>
            <person name="Alvarado L."/>
            <person name="Berlin A."/>
            <person name="Chapman S.B."/>
            <person name="Chen Z."/>
            <person name="Freedman E."/>
            <person name="Gellesch M."/>
            <person name="Goldberg J."/>
            <person name="Griggs A."/>
            <person name="Gujja S."/>
            <person name="Heilman E."/>
            <person name="Heiman D."/>
            <person name="Howarth C."/>
            <person name="Mehta T."/>
            <person name="Neiman D."/>
            <person name="Pearson M."/>
            <person name="Roberts A."/>
            <person name="Saif S."/>
            <person name="Shea T."/>
            <person name="Shenoy N."/>
            <person name="Sisk P."/>
            <person name="Stolte C."/>
            <person name="Sykes S."/>
            <person name="White J."/>
            <person name="Yandava C."/>
            <person name="Burger G."/>
            <person name="Gray M.W."/>
            <person name="Holland P.W.H."/>
            <person name="King N."/>
            <person name="Lang F.B.F."/>
            <person name="Roger A.J."/>
            <person name="Ruiz-Trillo I."/>
            <person name="Haas B."/>
            <person name="Nusbaum C."/>
            <person name="Birren B."/>
        </authorList>
    </citation>
    <scope>NUCLEOTIDE SEQUENCE [LARGE SCALE GENOMIC DNA]</scope>
    <source>
        <strain evidence="1 2">JP610</strain>
    </source>
</reference>
<dbReference type="Proteomes" id="UP000054560">
    <property type="component" value="Unassembled WGS sequence"/>
</dbReference>
<protein>
    <submittedName>
        <fullName evidence="1">Uncharacterized protein</fullName>
    </submittedName>
</protein>
<evidence type="ECO:0000313" key="2">
    <source>
        <dbReference type="Proteomes" id="UP000054560"/>
    </source>
</evidence>
<gene>
    <name evidence="1" type="ORF">SARC_06796</name>
</gene>